<dbReference type="EMBL" id="KN846985">
    <property type="protein sequence ID" value="KIW94444.1"/>
    <property type="molecule type" value="Genomic_DNA"/>
</dbReference>
<organism evidence="2 3">
    <name type="scientific">Cladophialophora bantiana (strain ATCC 10958 / CBS 173.52 / CDC B-1940 / NIH 8579)</name>
    <name type="common">Xylohypha bantiana</name>
    <dbReference type="NCBI Taxonomy" id="1442370"/>
    <lineage>
        <taxon>Eukaryota</taxon>
        <taxon>Fungi</taxon>
        <taxon>Dikarya</taxon>
        <taxon>Ascomycota</taxon>
        <taxon>Pezizomycotina</taxon>
        <taxon>Eurotiomycetes</taxon>
        <taxon>Chaetothyriomycetidae</taxon>
        <taxon>Chaetothyriales</taxon>
        <taxon>Herpotrichiellaceae</taxon>
        <taxon>Cladophialophora</taxon>
    </lineage>
</organism>
<protein>
    <recommendedName>
        <fullName evidence="1">DUF5648 domain-containing protein</fullName>
    </recommendedName>
</protein>
<dbReference type="Pfam" id="PF18885">
    <property type="entry name" value="DUF5648"/>
    <property type="match status" value="1"/>
</dbReference>
<dbReference type="GeneID" id="27697348"/>
<feature type="domain" description="DUF5648" evidence="1">
    <location>
        <begin position="4"/>
        <end position="104"/>
    </location>
</feature>
<reference evidence="2" key="1">
    <citation type="submission" date="2015-01" db="EMBL/GenBank/DDBJ databases">
        <title>The Genome Sequence of Cladophialophora bantiana CBS 173.52.</title>
        <authorList>
            <consortium name="The Broad Institute Genomics Platform"/>
            <person name="Cuomo C."/>
            <person name="de Hoog S."/>
            <person name="Gorbushina A."/>
            <person name="Stielow B."/>
            <person name="Teixiera M."/>
            <person name="Abouelleil A."/>
            <person name="Chapman S.B."/>
            <person name="Priest M."/>
            <person name="Young S.K."/>
            <person name="Wortman J."/>
            <person name="Nusbaum C."/>
            <person name="Birren B."/>
        </authorList>
    </citation>
    <scope>NUCLEOTIDE SEQUENCE [LARGE SCALE GENOMIC DNA]</scope>
    <source>
        <strain evidence="2">CBS 173.52</strain>
    </source>
</reference>
<accession>A0A0D2ICD9</accession>
<sequence length="240" mass="27324">MLDDHFYTLDFRGELAPGRYEREGVPGYVYSSQQPGIIPIFCCYDPDSGDHFYTADPTGEFAPQNYRYEGVGWYMFRERIVSTFPLYRWYNQTNGDHFYTTNTAGYLHDISAPNSVPLYRWYKSGLLSNFTFDPAITPTQKSTLLERHTWAYYRAGRDPSATVFRRFEEPRVNASAFVGAQSPLGDNEIVQTLLHEMMDCAGYTHPVRIDPPAPNAGVPYDGGKYYGTPPLRAELCIAGQ</sequence>
<dbReference type="VEuPathDB" id="FungiDB:Z519_04420"/>
<evidence type="ECO:0000313" key="2">
    <source>
        <dbReference type="EMBL" id="KIW94444.1"/>
    </source>
</evidence>
<dbReference type="InterPro" id="IPR043708">
    <property type="entry name" value="DUF5648"/>
</dbReference>
<dbReference type="HOGENOM" id="CLU_078280_0_0_1"/>
<dbReference type="RefSeq" id="XP_016621113.1">
    <property type="nucleotide sequence ID" value="XM_016762166.1"/>
</dbReference>
<dbReference type="Proteomes" id="UP000053789">
    <property type="component" value="Unassembled WGS sequence"/>
</dbReference>
<proteinExistence type="predicted"/>
<evidence type="ECO:0000259" key="1">
    <source>
        <dbReference type="Pfam" id="PF18885"/>
    </source>
</evidence>
<dbReference type="OrthoDB" id="9971254at2759"/>
<evidence type="ECO:0000313" key="3">
    <source>
        <dbReference type="Proteomes" id="UP000053789"/>
    </source>
</evidence>
<dbReference type="AlphaFoldDB" id="A0A0D2ICD9"/>
<name>A0A0D2ICD9_CLAB1</name>
<gene>
    <name evidence="2" type="ORF">Z519_04420</name>
</gene>
<keyword evidence="3" id="KW-1185">Reference proteome</keyword>